<gene>
    <name evidence="2" type="ORF">SSLFYP27_01155</name>
</gene>
<dbReference type="PANTHER" id="PTHR40254">
    <property type="entry name" value="BLR0577 PROTEIN"/>
    <property type="match status" value="1"/>
</dbReference>
<evidence type="ECO:0000259" key="1">
    <source>
        <dbReference type="Pfam" id="PF13454"/>
    </source>
</evidence>
<feature type="domain" description="FAD-dependent urate hydroxylase HpyO/Asp monooxygenase CreE-like FAD/NAD(P)-binding" evidence="1">
    <location>
        <begin position="4"/>
        <end position="159"/>
    </location>
</feature>
<dbReference type="RefSeq" id="WP_156666668.1">
    <property type="nucleotide sequence ID" value="NZ_CACRUO010000029.1"/>
</dbReference>
<evidence type="ECO:0000313" key="2">
    <source>
        <dbReference type="EMBL" id="VYT99668.1"/>
    </source>
</evidence>
<dbReference type="AlphaFoldDB" id="A0A6N3BAT6"/>
<dbReference type="InterPro" id="IPR052189">
    <property type="entry name" value="L-asp_N-monooxygenase_NS-form"/>
</dbReference>
<sequence>MRVAIIGMGTAGVSILRQLEQHPYFKELDIDVYDNAKNMGQGVPFQNDSSQLLINLPSKDMSLNSKDQEEFYHWYQQQNDFKFENATYLPRFVFGHYMKSYLDKFNDMYDNIHIITEKATEMYLEKGFEKDAHIQYFICTNHEQEACRQYDYVFLTVGTMAYHDPYQLKGLKGFIKSPYPTYETLNTVEDTDDIAVIGTGLSSLDVIRYVVKHHPNLPLTAVSRRGELPSVRGEMPEITLKYLTKENFNQIIKSHFGVVPLETAIHLFKQECEDLNIPLQQLINRKVGDPIKDLKYDLAHPEILGVFQSLLETIKENMNWIWNSLSIEDQREFMKRYMPILKANSNPMPPRTARLLIEEIEAGHLLIKKDLEKVVQENDTFVFKYKDSNETEQYNVVINATGPRTQLKDLDEDDGFLIDIANRQIVQAHPMGGIQIVPETNQVISPRYGTLPHLIAIGQITNGINQARNGVNMIVRQSVQAVNSLYEFHSENR</sequence>
<organism evidence="2">
    <name type="scientific">Staphylococcus simulans</name>
    <dbReference type="NCBI Taxonomy" id="1286"/>
    <lineage>
        <taxon>Bacteria</taxon>
        <taxon>Bacillati</taxon>
        <taxon>Bacillota</taxon>
        <taxon>Bacilli</taxon>
        <taxon>Bacillales</taxon>
        <taxon>Staphylococcaceae</taxon>
        <taxon>Staphylococcus</taxon>
    </lineage>
</organism>
<dbReference type="SUPFAM" id="SSF51905">
    <property type="entry name" value="FAD/NAD(P)-binding domain"/>
    <property type="match status" value="1"/>
</dbReference>
<dbReference type="PANTHER" id="PTHR40254:SF1">
    <property type="entry name" value="BLR0577 PROTEIN"/>
    <property type="match status" value="1"/>
</dbReference>
<dbReference type="Gene3D" id="3.50.50.60">
    <property type="entry name" value="FAD/NAD(P)-binding domain"/>
    <property type="match status" value="1"/>
</dbReference>
<reference evidence="2" key="1">
    <citation type="submission" date="2019-11" db="EMBL/GenBank/DDBJ databases">
        <authorList>
            <person name="Feng L."/>
        </authorList>
    </citation>
    <scope>NUCLEOTIDE SEQUENCE</scope>
    <source>
        <strain evidence="2">SsimulansLFYP27</strain>
    </source>
</reference>
<dbReference type="Pfam" id="PF13454">
    <property type="entry name" value="NAD_binding_9"/>
    <property type="match status" value="1"/>
</dbReference>
<protein>
    <recommendedName>
        <fullName evidence="1">FAD-dependent urate hydroxylase HpyO/Asp monooxygenase CreE-like FAD/NAD(P)-binding domain-containing protein</fullName>
    </recommendedName>
</protein>
<dbReference type="EMBL" id="CACRUO010000029">
    <property type="protein sequence ID" value="VYT99668.1"/>
    <property type="molecule type" value="Genomic_DNA"/>
</dbReference>
<accession>A0A6N3BAT6</accession>
<dbReference type="InterPro" id="IPR038732">
    <property type="entry name" value="HpyO/CreE_NAD-binding"/>
</dbReference>
<proteinExistence type="predicted"/>
<name>A0A6N3BAT6_STASI</name>
<dbReference type="InterPro" id="IPR036188">
    <property type="entry name" value="FAD/NAD-bd_sf"/>
</dbReference>